<proteinExistence type="inferred from homology"/>
<reference evidence="13" key="1">
    <citation type="submission" date="2017-01" db="EMBL/GenBank/DDBJ databases">
        <authorList>
            <person name="Wang Y."/>
            <person name="White M."/>
            <person name="Kvist S."/>
            <person name="Moncalvo J.-M."/>
        </authorList>
    </citation>
    <scope>NUCLEOTIDE SEQUENCE [LARGE SCALE GENOMIC DNA]</scope>
    <source>
        <strain evidence="13">COL-18-3</strain>
    </source>
</reference>
<dbReference type="GO" id="GO:0045944">
    <property type="term" value="P:positive regulation of transcription by RNA polymerase II"/>
    <property type="evidence" value="ECO:0007669"/>
    <property type="project" value="TreeGrafter"/>
</dbReference>
<evidence type="ECO:0000256" key="1">
    <source>
        <dbReference type="ARBA" id="ARBA00004123"/>
    </source>
</evidence>
<dbReference type="PROSITE" id="PS00028">
    <property type="entry name" value="ZINC_FINGER_C2H2_1"/>
    <property type="match status" value="1"/>
</dbReference>
<feature type="domain" description="C2H2-type" evidence="11">
    <location>
        <begin position="49"/>
        <end position="78"/>
    </location>
</feature>
<sequence>MAEETKEPLQILECKWGHCTFRVDNDPDALYLHLTNEHVGRKALGNLCLECKWLDCNVKTGKRDHITSHLRVHIPLKPYTCEICNKAFKRPQDLKKHKKKHYFLKGEDQMSVDSHDARGNKEDPPQSRYAFQRKTSDPSMIEEASVFGVASVEMQDVSPIFRGSEPRGDDIYLSAQSFKGDKTHLLSKANSIITLTTDENEHSKTSGHQNGIHAFRNRASDPIFEKRSDFDEYHSYRKSGNIYSPFSKQYDVPNTYEDRYGGLPEYKDYFYDSDIKKDFKNSKDVYQDKRTFSAQDHRLSKYSSSADMRFPRPMSHSVTYPQSNERSCDYTYSEVSLPPISTVTQYIKDDCVYRDPSLDDRPRFMKKSRTMPTNVPSDFTRSVGLSRYQCYNL</sequence>
<keyword evidence="2" id="KW-0678">Repressor</keyword>
<evidence type="ECO:0000256" key="5">
    <source>
        <dbReference type="ARBA" id="ARBA00022771"/>
    </source>
</evidence>
<evidence type="ECO:0000259" key="11">
    <source>
        <dbReference type="PROSITE" id="PS50157"/>
    </source>
</evidence>
<dbReference type="Gene3D" id="3.30.160.60">
    <property type="entry name" value="Classic Zinc Finger"/>
    <property type="match status" value="2"/>
</dbReference>
<dbReference type="Pfam" id="PF00096">
    <property type="entry name" value="zf-C2H2"/>
    <property type="match status" value="1"/>
</dbReference>
<evidence type="ECO:0000256" key="8">
    <source>
        <dbReference type="ARBA" id="ARBA00038089"/>
    </source>
</evidence>
<evidence type="ECO:0000256" key="2">
    <source>
        <dbReference type="ARBA" id="ARBA00022491"/>
    </source>
</evidence>
<dbReference type="SUPFAM" id="SSF57667">
    <property type="entry name" value="beta-beta-alpha zinc fingers"/>
    <property type="match status" value="1"/>
</dbReference>
<evidence type="ECO:0000256" key="3">
    <source>
        <dbReference type="ARBA" id="ARBA00022723"/>
    </source>
</evidence>
<dbReference type="OrthoDB" id="6155966at2759"/>
<evidence type="ECO:0000256" key="9">
    <source>
        <dbReference type="PROSITE-ProRule" id="PRU00042"/>
    </source>
</evidence>
<evidence type="ECO:0000256" key="10">
    <source>
        <dbReference type="SAM" id="MobiDB-lite"/>
    </source>
</evidence>
<evidence type="ECO:0000256" key="6">
    <source>
        <dbReference type="ARBA" id="ARBA00022833"/>
    </source>
</evidence>
<gene>
    <name evidence="12" type="ORF">AX774_g2520</name>
</gene>
<keyword evidence="7" id="KW-0539">Nucleus</keyword>
<evidence type="ECO:0000313" key="12">
    <source>
        <dbReference type="EMBL" id="OMH83973.1"/>
    </source>
</evidence>
<protein>
    <submittedName>
        <fullName evidence="12">pH-response transcription factor</fullName>
    </submittedName>
</protein>
<dbReference type="InterPro" id="IPR050806">
    <property type="entry name" value="pacC/RIM101"/>
</dbReference>
<evidence type="ECO:0000256" key="7">
    <source>
        <dbReference type="ARBA" id="ARBA00023242"/>
    </source>
</evidence>
<dbReference type="PANTHER" id="PTHR47257:SF1">
    <property type="entry name" value="PH-RESPONSE TRANSCRIPTION FACTOR PACC_RIM101"/>
    <property type="match status" value="1"/>
</dbReference>
<accession>A0A1R1PSU8</accession>
<comment type="subcellular location">
    <subcellularLocation>
        <location evidence="1">Nucleus</location>
    </subcellularLocation>
</comment>
<keyword evidence="5 9" id="KW-0863">Zinc-finger</keyword>
<feature type="domain" description="C2H2-type" evidence="11">
    <location>
        <begin position="79"/>
        <end position="106"/>
    </location>
</feature>
<comment type="caution">
    <text evidence="12">The sequence shown here is derived from an EMBL/GenBank/DDBJ whole genome shotgun (WGS) entry which is preliminary data.</text>
</comment>
<dbReference type="PANTHER" id="PTHR47257">
    <property type="entry name" value="PH-RESPONSE TRANSCRIPTION FACTOR PACC/RIM101"/>
    <property type="match status" value="1"/>
</dbReference>
<dbReference type="GO" id="GO:0005634">
    <property type="term" value="C:nucleus"/>
    <property type="evidence" value="ECO:0007669"/>
    <property type="project" value="UniProtKB-SubCell"/>
</dbReference>
<dbReference type="InterPro" id="IPR013087">
    <property type="entry name" value="Znf_C2H2_type"/>
</dbReference>
<evidence type="ECO:0000256" key="4">
    <source>
        <dbReference type="ARBA" id="ARBA00022737"/>
    </source>
</evidence>
<feature type="compositionally biased region" description="Basic and acidic residues" evidence="10">
    <location>
        <begin position="109"/>
        <end position="125"/>
    </location>
</feature>
<dbReference type="InterPro" id="IPR036236">
    <property type="entry name" value="Znf_C2H2_sf"/>
</dbReference>
<dbReference type="FunFam" id="3.30.160.60:FF:000446">
    <property type="entry name" value="Zinc finger protein"/>
    <property type="match status" value="1"/>
</dbReference>
<dbReference type="AlphaFoldDB" id="A0A1R1PSU8"/>
<dbReference type="GO" id="GO:0008270">
    <property type="term" value="F:zinc ion binding"/>
    <property type="evidence" value="ECO:0007669"/>
    <property type="project" value="UniProtKB-KW"/>
</dbReference>
<keyword evidence="3" id="KW-0479">Metal-binding</keyword>
<evidence type="ECO:0000313" key="13">
    <source>
        <dbReference type="Proteomes" id="UP000188320"/>
    </source>
</evidence>
<organism evidence="12 13">
    <name type="scientific">Zancudomyces culisetae</name>
    <name type="common">Gut fungus</name>
    <name type="synonym">Smittium culisetae</name>
    <dbReference type="NCBI Taxonomy" id="1213189"/>
    <lineage>
        <taxon>Eukaryota</taxon>
        <taxon>Fungi</taxon>
        <taxon>Fungi incertae sedis</taxon>
        <taxon>Zoopagomycota</taxon>
        <taxon>Kickxellomycotina</taxon>
        <taxon>Harpellomycetes</taxon>
        <taxon>Harpellales</taxon>
        <taxon>Legeriomycetaceae</taxon>
        <taxon>Zancudomyces</taxon>
    </lineage>
</organism>
<feature type="region of interest" description="Disordered" evidence="10">
    <location>
        <begin position="109"/>
        <end position="136"/>
    </location>
</feature>
<name>A0A1R1PSU8_ZANCU</name>
<dbReference type="SMART" id="SM00355">
    <property type="entry name" value="ZnF_C2H2"/>
    <property type="match status" value="3"/>
</dbReference>
<keyword evidence="13" id="KW-1185">Reference proteome</keyword>
<dbReference type="EMBL" id="LSSK01000277">
    <property type="protein sequence ID" value="OMH83973.1"/>
    <property type="molecule type" value="Genomic_DNA"/>
</dbReference>
<keyword evidence="6" id="KW-0862">Zinc</keyword>
<comment type="similarity">
    <text evidence="8">Belongs to the pacC/RIM101 family.</text>
</comment>
<dbReference type="Proteomes" id="UP000188320">
    <property type="component" value="Unassembled WGS sequence"/>
</dbReference>
<dbReference type="PROSITE" id="PS50157">
    <property type="entry name" value="ZINC_FINGER_C2H2_2"/>
    <property type="match status" value="2"/>
</dbReference>
<keyword evidence="4" id="KW-0677">Repeat</keyword>